<reference evidence="6" key="1">
    <citation type="submission" date="2023-06" db="EMBL/GenBank/DDBJ databases">
        <title>Conoideocrella luteorostrata (Hypocreales: Clavicipitaceae), a potential biocontrol fungus for elongate hemlock scale in United States Christmas tree production areas.</title>
        <authorList>
            <person name="Barrett H."/>
            <person name="Lovett B."/>
            <person name="Macias A.M."/>
            <person name="Stajich J.E."/>
            <person name="Kasson M.T."/>
        </authorList>
    </citation>
    <scope>NUCLEOTIDE SEQUENCE</scope>
    <source>
        <strain evidence="6">ARSEF 14590</strain>
    </source>
</reference>
<evidence type="ECO:0000313" key="7">
    <source>
        <dbReference type="Proteomes" id="UP001251528"/>
    </source>
</evidence>
<dbReference type="Proteomes" id="UP001251528">
    <property type="component" value="Unassembled WGS sequence"/>
</dbReference>
<organism evidence="6 7">
    <name type="scientific">Conoideocrella luteorostrata</name>
    <dbReference type="NCBI Taxonomy" id="1105319"/>
    <lineage>
        <taxon>Eukaryota</taxon>
        <taxon>Fungi</taxon>
        <taxon>Dikarya</taxon>
        <taxon>Ascomycota</taxon>
        <taxon>Pezizomycotina</taxon>
        <taxon>Sordariomycetes</taxon>
        <taxon>Hypocreomycetidae</taxon>
        <taxon>Hypocreales</taxon>
        <taxon>Clavicipitaceae</taxon>
        <taxon>Conoideocrella</taxon>
    </lineage>
</organism>
<feature type="domain" description="DUF7069" evidence="5">
    <location>
        <begin position="90"/>
        <end position="145"/>
    </location>
</feature>
<dbReference type="Pfam" id="PF22939">
    <property type="entry name" value="WHD_GPIID"/>
    <property type="match status" value="1"/>
</dbReference>
<dbReference type="Gene3D" id="1.25.40.20">
    <property type="entry name" value="Ankyrin repeat-containing domain"/>
    <property type="match status" value="2"/>
</dbReference>
<evidence type="ECO:0000256" key="2">
    <source>
        <dbReference type="ARBA" id="ARBA00023043"/>
    </source>
</evidence>
<feature type="repeat" description="ANK" evidence="3">
    <location>
        <begin position="510"/>
        <end position="542"/>
    </location>
</feature>
<feature type="repeat" description="ANK" evidence="3">
    <location>
        <begin position="411"/>
        <end position="443"/>
    </location>
</feature>
<dbReference type="InterPro" id="IPR055497">
    <property type="entry name" value="DUF7069"/>
</dbReference>
<dbReference type="SMART" id="SM00248">
    <property type="entry name" value="ANK"/>
    <property type="match status" value="5"/>
</dbReference>
<dbReference type="PANTHER" id="PTHR24198:SF165">
    <property type="entry name" value="ANKYRIN REPEAT-CONTAINING PROTEIN-RELATED"/>
    <property type="match status" value="1"/>
</dbReference>
<dbReference type="PROSITE" id="PS50088">
    <property type="entry name" value="ANK_REPEAT"/>
    <property type="match status" value="4"/>
</dbReference>
<sequence>MTTASDSAFSNTVIVFDALDECRPRDGAKLVDNLERFHTQSQSLDRQQWGWLKFLVTSRPYGELREGFHPVTQKFSHIHIRGEYENDQIHEEISLVVKLRVAELGESLNLSSEMRRRLEQQLIEMEHRTYLWLYLAMDDIRTTFRNSLQPEEESILLIPNSVGAAYEKILARVPAVSIPDVKLILKIIVAARRPLTIEEIAMALGMAKRPYSGTLDQARLNKQGLGGKIRQLCGLFVFINNSRLYLIHQTAREFLVCTESTEPHQSPRASLQWKKSIRPIEANRAIAETCVRVIDLLNHESLAISKEEPVEEWAKRFIRGRAFVEYAAKHWVLHLRLGNVVNEPELLPIISSICDPNTPAGKAWLRLYWNPLSYRQDSALSVTAYFGLTEVLQTHLGGVQSSNLNKKSRLDGRTALFWAAQNGHEDAVKLLLGSGIDVTSRDILGQTAVFYAVKSKHTNIVKLLLHKNLSSRSLGPLCNAALHLAVEMGNRSIVEALLKHGSDVNSRNELGRTSLIIAAGSDDADMVKVLLAWEANPRLRDMFGNSALHWALERRCYRVVKPLLDAGSELLDQKNFFGVELTSCTPEVAEIFYDAQQHIHGS</sequence>
<dbReference type="InterPro" id="IPR002110">
    <property type="entry name" value="Ankyrin_rpt"/>
</dbReference>
<dbReference type="Pfam" id="PF23239">
    <property type="entry name" value="DUF7069"/>
    <property type="match status" value="1"/>
</dbReference>
<evidence type="ECO:0000256" key="1">
    <source>
        <dbReference type="ARBA" id="ARBA00022737"/>
    </source>
</evidence>
<feature type="domain" description="GPI inositol-deacylase winged helix" evidence="4">
    <location>
        <begin position="181"/>
        <end position="257"/>
    </location>
</feature>
<dbReference type="PANTHER" id="PTHR24198">
    <property type="entry name" value="ANKYRIN REPEAT AND PROTEIN KINASE DOMAIN-CONTAINING PROTEIN"/>
    <property type="match status" value="1"/>
</dbReference>
<keyword evidence="1" id="KW-0677">Repeat</keyword>
<name>A0AAJ0FSA6_9HYPO</name>
<dbReference type="SUPFAM" id="SSF48403">
    <property type="entry name" value="Ankyrin repeat"/>
    <property type="match status" value="1"/>
</dbReference>
<dbReference type="InterPro" id="IPR036770">
    <property type="entry name" value="Ankyrin_rpt-contain_sf"/>
</dbReference>
<keyword evidence="7" id="KW-1185">Reference proteome</keyword>
<feature type="repeat" description="ANK" evidence="3">
    <location>
        <begin position="543"/>
        <end position="575"/>
    </location>
</feature>
<dbReference type="InterPro" id="IPR054471">
    <property type="entry name" value="GPIID_WHD"/>
</dbReference>
<evidence type="ECO:0000259" key="4">
    <source>
        <dbReference type="Pfam" id="PF22939"/>
    </source>
</evidence>
<dbReference type="PRINTS" id="PR01415">
    <property type="entry name" value="ANKYRIN"/>
</dbReference>
<dbReference type="PROSITE" id="PS50297">
    <property type="entry name" value="ANK_REP_REGION"/>
    <property type="match status" value="2"/>
</dbReference>
<dbReference type="AlphaFoldDB" id="A0AAJ0FSA6"/>
<dbReference type="EMBL" id="JASWJB010000579">
    <property type="protein sequence ID" value="KAK2589694.1"/>
    <property type="molecule type" value="Genomic_DNA"/>
</dbReference>
<gene>
    <name evidence="6" type="ORF">QQS21_012632</name>
</gene>
<accession>A0AAJ0FSA6</accession>
<keyword evidence="2 3" id="KW-0040">ANK repeat</keyword>
<evidence type="ECO:0000313" key="6">
    <source>
        <dbReference type="EMBL" id="KAK2589694.1"/>
    </source>
</evidence>
<proteinExistence type="predicted"/>
<comment type="caution">
    <text evidence="6">The sequence shown here is derived from an EMBL/GenBank/DDBJ whole genome shotgun (WGS) entry which is preliminary data.</text>
</comment>
<evidence type="ECO:0000256" key="3">
    <source>
        <dbReference type="PROSITE-ProRule" id="PRU00023"/>
    </source>
</evidence>
<evidence type="ECO:0000259" key="5">
    <source>
        <dbReference type="Pfam" id="PF23239"/>
    </source>
</evidence>
<feature type="repeat" description="ANK" evidence="3">
    <location>
        <begin position="477"/>
        <end position="509"/>
    </location>
</feature>
<protein>
    <submittedName>
        <fullName evidence="6">Uncharacterized protein</fullName>
    </submittedName>
</protein>
<dbReference type="Pfam" id="PF12796">
    <property type="entry name" value="Ank_2"/>
    <property type="match status" value="2"/>
</dbReference>